<evidence type="ECO:0000256" key="1">
    <source>
        <dbReference type="SAM" id="MobiDB-lite"/>
    </source>
</evidence>
<sequence>MSSPTIPWLIAGLLLAASGPAFALGDPTRPPAGQEGASAGESPGTSSGAPRVSSILHGETSRARINGVWLRAGEEHAGLRVIRIERRRVIVRDDGERRELSLQGRTAIKRPVDDKEHP</sequence>
<keyword evidence="2" id="KW-0732">Signal</keyword>
<protein>
    <submittedName>
        <fullName evidence="3">MSHA biogenesis protein MshK</fullName>
    </submittedName>
</protein>
<feature type="chain" id="PRO_5011554738" evidence="2">
    <location>
        <begin position="24"/>
        <end position="118"/>
    </location>
</feature>
<dbReference type="RefSeq" id="WP_093426844.1">
    <property type="nucleotide sequence ID" value="NZ_FOMJ01000001.1"/>
</dbReference>
<dbReference type="Proteomes" id="UP000198611">
    <property type="component" value="Unassembled WGS sequence"/>
</dbReference>
<gene>
    <name evidence="3" type="ORF">SAMN05660831_00149</name>
</gene>
<keyword evidence="4" id="KW-1185">Reference proteome</keyword>
<dbReference type="OrthoDB" id="7026540at2"/>
<organism evidence="3 4">
    <name type="scientific">Thiohalospira halophila DSM 15071</name>
    <dbReference type="NCBI Taxonomy" id="1123397"/>
    <lineage>
        <taxon>Bacteria</taxon>
        <taxon>Pseudomonadati</taxon>
        <taxon>Pseudomonadota</taxon>
        <taxon>Gammaproteobacteria</taxon>
        <taxon>Thiohalospirales</taxon>
        <taxon>Thiohalospiraceae</taxon>
        <taxon>Thiohalospira</taxon>
    </lineage>
</organism>
<evidence type="ECO:0000256" key="2">
    <source>
        <dbReference type="SAM" id="SignalP"/>
    </source>
</evidence>
<evidence type="ECO:0000313" key="4">
    <source>
        <dbReference type="Proteomes" id="UP000198611"/>
    </source>
</evidence>
<accession>A0A1I1N7J4</accession>
<dbReference type="STRING" id="1123397.SAMN05660831_00149"/>
<proteinExistence type="predicted"/>
<name>A0A1I1N7J4_9GAMM</name>
<dbReference type="EMBL" id="FOMJ01000001">
    <property type="protein sequence ID" value="SFC93651.1"/>
    <property type="molecule type" value="Genomic_DNA"/>
</dbReference>
<feature type="region of interest" description="Disordered" evidence="1">
    <location>
        <begin position="22"/>
        <end position="58"/>
    </location>
</feature>
<evidence type="ECO:0000313" key="3">
    <source>
        <dbReference type="EMBL" id="SFC93651.1"/>
    </source>
</evidence>
<feature type="signal peptide" evidence="2">
    <location>
        <begin position="1"/>
        <end position="23"/>
    </location>
</feature>
<reference evidence="3 4" key="1">
    <citation type="submission" date="2016-10" db="EMBL/GenBank/DDBJ databases">
        <authorList>
            <person name="de Groot N.N."/>
        </authorList>
    </citation>
    <scope>NUCLEOTIDE SEQUENCE [LARGE SCALE GENOMIC DNA]</scope>
    <source>
        <strain evidence="3 4">HL3</strain>
    </source>
</reference>
<dbReference type="AlphaFoldDB" id="A0A1I1N7J4"/>